<dbReference type="InterPro" id="IPR029006">
    <property type="entry name" value="ADF-H/Gelsolin-like_dom_sf"/>
</dbReference>
<gene>
    <name evidence="20" type="ORF">CYME_CMF170C</name>
</gene>
<dbReference type="Gramene" id="CMF170CT">
    <property type="protein sequence ID" value="CMF170CT"/>
    <property type="gene ID" value="CMF170C"/>
</dbReference>
<dbReference type="SUPFAM" id="SSF81811">
    <property type="entry name" value="Helical domain of Sec23/24"/>
    <property type="match status" value="1"/>
</dbReference>
<accession>M1V763</accession>
<dbReference type="InterPro" id="IPR036175">
    <property type="entry name" value="Sec23/24_helical_dom_sf"/>
</dbReference>
<dbReference type="Gene3D" id="3.40.50.410">
    <property type="entry name" value="von Willebrand factor, type A domain"/>
    <property type="match status" value="1"/>
</dbReference>
<evidence type="ECO:0000256" key="12">
    <source>
        <dbReference type="ARBA" id="ARBA00023329"/>
    </source>
</evidence>
<dbReference type="eggNOG" id="KOG1986">
    <property type="taxonomic scope" value="Eukaryota"/>
</dbReference>
<evidence type="ECO:0000256" key="1">
    <source>
        <dbReference type="ARBA" id="ARBA00004255"/>
    </source>
</evidence>
<evidence type="ECO:0000256" key="14">
    <source>
        <dbReference type="RuleBase" id="RU365030"/>
    </source>
</evidence>
<dbReference type="Gene3D" id="1.20.120.730">
    <property type="entry name" value="Sec23/Sec24 helical domain"/>
    <property type="match status" value="1"/>
</dbReference>
<keyword evidence="9 14" id="KW-0653">Protein transport</keyword>
<keyword evidence="6 14" id="KW-0256">Endoplasmic reticulum</keyword>
<keyword evidence="7 14" id="KW-0862">Zinc</keyword>
<dbReference type="Pfam" id="PF00626">
    <property type="entry name" value="Gelsolin"/>
    <property type="match status" value="1"/>
</dbReference>
<evidence type="ECO:0000256" key="9">
    <source>
        <dbReference type="ARBA" id="ARBA00022927"/>
    </source>
</evidence>
<name>M1V763_CYAM1</name>
<reference evidence="20 21" key="1">
    <citation type="journal article" date="2004" name="Nature">
        <title>Genome sequence of the ultrasmall unicellular red alga Cyanidioschyzon merolae 10D.</title>
        <authorList>
            <person name="Matsuzaki M."/>
            <person name="Misumi O."/>
            <person name="Shin-i T."/>
            <person name="Maruyama S."/>
            <person name="Takahara M."/>
            <person name="Miyagishima S."/>
            <person name="Mori T."/>
            <person name="Nishida K."/>
            <person name="Yagisawa F."/>
            <person name="Nishida K."/>
            <person name="Yoshida Y."/>
            <person name="Nishimura Y."/>
            <person name="Nakao S."/>
            <person name="Kobayashi T."/>
            <person name="Momoyama Y."/>
            <person name="Higashiyama T."/>
            <person name="Minoda A."/>
            <person name="Sano M."/>
            <person name="Nomoto H."/>
            <person name="Oishi K."/>
            <person name="Hayashi H."/>
            <person name="Ohta F."/>
            <person name="Nishizaka S."/>
            <person name="Haga S."/>
            <person name="Miura S."/>
            <person name="Morishita T."/>
            <person name="Kabeya Y."/>
            <person name="Terasawa K."/>
            <person name="Suzuki Y."/>
            <person name="Ishii Y."/>
            <person name="Asakawa S."/>
            <person name="Takano H."/>
            <person name="Ohta N."/>
            <person name="Kuroiwa H."/>
            <person name="Tanaka K."/>
            <person name="Shimizu N."/>
            <person name="Sugano S."/>
            <person name="Sato N."/>
            <person name="Nozaki H."/>
            <person name="Ogasawara N."/>
            <person name="Kohara Y."/>
            <person name="Kuroiwa T."/>
        </authorList>
    </citation>
    <scope>NUCLEOTIDE SEQUENCE [LARGE SCALE GENOMIC DNA]</scope>
    <source>
        <strain evidence="20 21">10D</strain>
    </source>
</reference>
<dbReference type="Pfam" id="PF04811">
    <property type="entry name" value="Sec23_trunk"/>
    <property type="match status" value="1"/>
</dbReference>
<dbReference type="Proteomes" id="UP000007014">
    <property type="component" value="Chromosome 6"/>
</dbReference>
<dbReference type="KEGG" id="cme:CYME_CMF170C"/>
<evidence type="ECO:0000256" key="4">
    <source>
        <dbReference type="ARBA" id="ARBA00022448"/>
    </source>
</evidence>
<evidence type="ECO:0000256" key="5">
    <source>
        <dbReference type="ARBA" id="ARBA00022723"/>
    </source>
</evidence>
<keyword evidence="12 14" id="KW-0968">Cytoplasmic vesicle</keyword>
<keyword evidence="10" id="KW-0333">Golgi apparatus</keyword>
<organism evidence="20 21">
    <name type="scientific">Cyanidioschyzon merolae (strain NIES-3377 / 10D)</name>
    <name type="common">Unicellular red alga</name>
    <dbReference type="NCBI Taxonomy" id="280699"/>
    <lineage>
        <taxon>Eukaryota</taxon>
        <taxon>Rhodophyta</taxon>
        <taxon>Bangiophyceae</taxon>
        <taxon>Cyanidiales</taxon>
        <taxon>Cyanidiaceae</taxon>
        <taxon>Cyanidioschyzon</taxon>
    </lineage>
</organism>
<dbReference type="RefSeq" id="XP_005535810.1">
    <property type="nucleotide sequence ID" value="XM_005535753.1"/>
</dbReference>
<feature type="domain" description="Sec23/Sec24 trunk" evidence="17">
    <location>
        <begin position="122"/>
        <end position="397"/>
    </location>
</feature>
<evidence type="ECO:0000259" key="19">
    <source>
        <dbReference type="Pfam" id="PF08033"/>
    </source>
</evidence>
<keyword evidence="14" id="KW-0963">Cytoplasm</keyword>
<dbReference type="GO" id="GO:0006886">
    <property type="term" value="P:intracellular protein transport"/>
    <property type="evidence" value="ECO:0007669"/>
    <property type="project" value="InterPro"/>
</dbReference>
<evidence type="ECO:0000256" key="8">
    <source>
        <dbReference type="ARBA" id="ARBA00022892"/>
    </source>
</evidence>
<keyword evidence="21" id="KW-1185">Reference proteome</keyword>
<dbReference type="FunFam" id="3.40.20.10:FF:000041">
    <property type="entry name" value="Protein transport protein SEC23"/>
    <property type="match status" value="1"/>
</dbReference>
<dbReference type="GO" id="GO:0000139">
    <property type="term" value="C:Golgi membrane"/>
    <property type="evidence" value="ECO:0007669"/>
    <property type="project" value="UniProtKB-SubCell"/>
</dbReference>
<dbReference type="AlphaFoldDB" id="M1V763"/>
<evidence type="ECO:0000256" key="10">
    <source>
        <dbReference type="ARBA" id="ARBA00023034"/>
    </source>
</evidence>
<dbReference type="InterPro" id="IPR006896">
    <property type="entry name" value="Sec23/24_trunk_dom"/>
</dbReference>
<feature type="domain" description="Sec23/Sec24 beta-sandwich" evidence="19">
    <location>
        <begin position="410"/>
        <end position="512"/>
    </location>
</feature>
<dbReference type="Pfam" id="PF04810">
    <property type="entry name" value="zf-Sec23_Sec24"/>
    <property type="match status" value="1"/>
</dbReference>
<dbReference type="InterPro" id="IPR036180">
    <property type="entry name" value="Gelsolin-like_dom_sf"/>
</dbReference>
<dbReference type="OMA" id="FPPHYAE"/>
<dbReference type="OrthoDB" id="10256289at2759"/>
<dbReference type="GO" id="GO:0070971">
    <property type="term" value="C:endoplasmic reticulum exit site"/>
    <property type="evidence" value="ECO:0007669"/>
    <property type="project" value="TreeGrafter"/>
</dbReference>
<dbReference type="FunFam" id="3.40.50.410:FF:000043">
    <property type="entry name" value="Protein transport protein SEC23"/>
    <property type="match status" value="1"/>
</dbReference>
<dbReference type="Gene3D" id="2.30.30.380">
    <property type="entry name" value="Zn-finger domain of Sec23/24"/>
    <property type="match status" value="1"/>
</dbReference>
<evidence type="ECO:0000256" key="13">
    <source>
        <dbReference type="ARBA" id="ARBA00025471"/>
    </source>
</evidence>
<protein>
    <recommendedName>
        <fullName evidence="3 14">Protein transport protein SEC23</fullName>
    </recommendedName>
</protein>
<evidence type="ECO:0000259" key="18">
    <source>
        <dbReference type="Pfam" id="PF04815"/>
    </source>
</evidence>
<dbReference type="STRING" id="280699.M1V763"/>
<evidence type="ECO:0000256" key="2">
    <source>
        <dbReference type="ARBA" id="ARBA00009210"/>
    </source>
</evidence>
<keyword evidence="8 14" id="KW-0931">ER-Golgi transport</keyword>
<dbReference type="InterPro" id="IPR036174">
    <property type="entry name" value="Znf_Sec23_Sec24_sf"/>
</dbReference>
<dbReference type="InterPro" id="IPR012990">
    <property type="entry name" value="Beta-sandwich_Sec23_24"/>
</dbReference>
<keyword evidence="11 14" id="KW-0472">Membrane</keyword>
<feature type="domain" description="Gelsolin-like" evidence="15">
    <location>
        <begin position="640"/>
        <end position="726"/>
    </location>
</feature>
<dbReference type="InterPro" id="IPR006895">
    <property type="entry name" value="Znf_Sec23_Sec24"/>
</dbReference>
<comment type="similarity">
    <text evidence="2 14">Belongs to the SEC23/SEC24 family. SEC23 subfamily.</text>
</comment>
<evidence type="ECO:0000256" key="3">
    <source>
        <dbReference type="ARBA" id="ARBA00021212"/>
    </source>
</evidence>
<dbReference type="Pfam" id="PF08033">
    <property type="entry name" value="Sec23_BS"/>
    <property type="match status" value="1"/>
</dbReference>
<evidence type="ECO:0000313" key="20">
    <source>
        <dbReference type="EMBL" id="BAM79524.1"/>
    </source>
</evidence>
<evidence type="ECO:0000256" key="7">
    <source>
        <dbReference type="ARBA" id="ARBA00022833"/>
    </source>
</evidence>
<sequence>MSIDFAQLEEVDGTRWTWLFWPTTKAAASQCVLPFACLFTPLRPLPNMPPPLPYPPVTSREGTVLNPYCSVDINARMWVCPFTFQRNQLPPQYASIPDNQLPSELIPEYTVVEYRLNRPPAPPPAFLFVLDTTVPEKQFTVVKEYLLKALSLLPPGTTVGLITYGQHLQVHEIGFTEGFRSYILRGNKSYDAASLQPLLGLGGASAAAGAGASAAAKQRADATAAGAHSKLAPPDRFLQPIQECEYMMATLLEGLQRDAWPVPADERPKRCTGAALAAAAALLECTYRGYGAHICLLQGGPCTEGPGTIVGPKLDEELRSHIDIEKDNAPHLKKALKHYDEVATRLVNAGHALSVFGCSLDQVGFYEMKACVDRTGGVFVMAESFEHDMFKRSFEKFFECDENGHLKRHFLATLEVDCSREFKIAGVIGPSASLEKKGPSVSTDTEIGIGGTCAWRIGSISPDTSLSVFFDVVNQQSNGIPENHYRYIQFRTTYQHSSGEFRMRVATHAGRWCDGNDLVTLAAGFDQEAAAVTMARLAAFRTENEEAFDILRWLDRLLIRLCARFGDYQKERPETFRLGPSMSFYPQFMYHLRRSALLQTFNTSPDESAFFRSHLCRVSTADGMLMIQPSLIQYSLESAPTPVLLDVASVRPDVVLFLDAFFYIVIFYGDTVAQWRKAGYHLQPNYRNLAELLEIPRRDAAACIAARFPYPRWVESDQYGSQARFLLAKLNPSATHTSGNVDVLSGSAAAEFIYTDDVSMEIFLEHLRRATVATT</sequence>
<dbReference type="SUPFAM" id="SSF82919">
    <property type="entry name" value="Zn-finger domain of Sec23/24"/>
    <property type="match status" value="1"/>
</dbReference>
<comment type="function">
    <text evidence="13 14">Component of the coat protein complex II (COPII) which promotes the formation of transport vesicles from the endoplasmic reticulum (ER). The coat has two main functions, the physical deformation of the endoplasmic reticulum membrane into vesicles and the selection of cargo molecules.</text>
</comment>
<dbReference type="EMBL" id="AP006488">
    <property type="protein sequence ID" value="BAM79524.1"/>
    <property type="molecule type" value="Genomic_DNA"/>
</dbReference>
<dbReference type="SUPFAM" id="SSF82754">
    <property type="entry name" value="C-terminal, gelsolin-like domain of Sec23/24"/>
    <property type="match status" value="1"/>
</dbReference>
<dbReference type="Gene3D" id="3.40.20.10">
    <property type="entry name" value="Severin"/>
    <property type="match status" value="1"/>
</dbReference>
<dbReference type="SUPFAM" id="SSF81995">
    <property type="entry name" value="beta-sandwich domain of Sec23/24"/>
    <property type="match status" value="1"/>
</dbReference>
<dbReference type="SUPFAM" id="SSF53300">
    <property type="entry name" value="vWA-like"/>
    <property type="match status" value="1"/>
</dbReference>
<feature type="domain" description="Zinc finger Sec23/Sec24-type" evidence="16">
    <location>
        <begin position="63"/>
        <end position="93"/>
    </location>
</feature>
<dbReference type="GO" id="GO:0005789">
    <property type="term" value="C:endoplasmic reticulum membrane"/>
    <property type="evidence" value="ECO:0007669"/>
    <property type="project" value="UniProtKB-SubCell"/>
</dbReference>
<evidence type="ECO:0000313" key="21">
    <source>
        <dbReference type="Proteomes" id="UP000007014"/>
    </source>
</evidence>
<dbReference type="GO" id="GO:0090110">
    <property type="term" value="P:COPII-coated vesicle cargo loading"/>
    <property type="evidence" value="ECO:0007669"/>
    <property type="project" value="TreeGrafter"/>
</dbReference>
<evidence type="ECO:0000259" key="16">
    <source>
        <dbReference type="Pfam" id="PF04810"/>
    </source>
</evidence>
<dbReference type="InterPro" id="IPR007123">
    <property type="entry name" value="Gelsolin-like_dom"/>
</dbReference>
<dbReference type="PANTHER" id="PTHR11141">
    <property type="entry name" value="PROTEIN TRANSPORT PROTEIN SEC23"/>
    <property type="match status" value="1"/>
</dbReference>
<dbReference type="HOGENOM" id="CLU_008658_3_0_1"/>
<dbReference type="PANTHER" id="PTHR11141:SF0">
    <property type="entry name" value="PROTEIN TRANSPORT PROTEIN SEC23"/>
    <property type="match status" value="1"/>
</dbReference>
<evidence type="ECO:0000259" key="17">
    <source>
        <dbReference type="Pfam" id="PF04811"/>
    </source>
</evidence>
<evidence type="ECO:0000256" key="6">
    <source>
        <dbReference type="ARBA" id="ARBA00022824"/>
    </source>
</evidence>
<dbReference type="GO" id="GO:0008270">
    <property type="term" value="F:zinc ion binding"/>
    <property type="evidence" value="ECO:0007669"/>
    <property type="project" value="InterPro"/>
</dbReference>
<evidence type="ECO:0000259" key="15">
    <source>
        <dbReference type="Pfam" id="PF00626"/>
    </source>
</evidence>
<keyword evidence="4 14" id="KW-0813">Transport</keyword>
<dbReference type="GO" id="GO:0030127">
    <property type="term" value="C:COPII vesicle coat"/>
    <property type="evidence" value="ECO:0007669"/>
    <property type="project" value="InterPro"/>
</dbReference>
<evidence type="ECO:0000256" key="11">
    <source>
        <dbReference type="ARBA" id="ARBA00023136"/>
    </source>
</evidence>
<dbReference type="InterPro" id="IPR006900">
    <property type="entry name" value="Sec23/24_helical_dom"/>
</dbReference>
<reference evidence="20 21" key="2">
    <citation type="journal article" date="2007" name="BMC Biol.">
        <title>A 100%-complete sequence reveals unusually simple genomic features in the hot-spring red alga Cyanidioschyzon merolae.</title>
        <authorList>
            <person name="Nozaki H."/>
            <person name="Takano H."/>
            <person name="Misumi O."/>
            <person name="Terasawa K."/>
            <person name="Matsuzaki M."/>
            <person name="Maruyama S."/>
            <person name="Nishida K."/>
            <person name="Yagisawa F."/>
            <person name="Yoshida Y."/>
            <person name="Fujiwara T."/>
            <person name="Takio S."/>
            <person name="Tamura K."/>
            <person name="Chung S.J."/>
            <person name="Nakamura S."/>
            <person name="Kuroiwa H."/>
            <person name="Tanaka K."/>
            <person name="Sato N."/>
            <person name="Kuroiwa T."/>
        </authorList>
    </citation>
    <scope>NUCLEOTIDE SEQUENCE [LARGE SCALE GENOMIC DNA]</scope>
    <source>
        <strain evidence="20 21">10D</strain>
    </source>
</reference>
<comment type="subcellular location">
    <subcellularLocation>
        <location evidence="14">Cytoplasmic vesicle</location>
        <location evidence="14">COPII-coated vesicle membrane</location>
        <topology evidence="14">Peripheral membrane protein</topology>
        <orientation evidence="14">Cytoplasmic side</orientation>
    </subcellularLocation>
    <subcellularLocation>
        <location evidence="14">Endoplasmic reticulum membrane</location>
        <topology evidence="14">Peripheral membrane protein</topology>
        <orientation evidence="14">Cytoplasmic side</orientation>
    </subcellularLocation>
    <subcellularLocation>
        <location evidence="1">Golgi apparatus membrane</location>
        <topology evidence="1">Peripheral membrane protein</topology>
        <orientation evidence="1">Cytoplasmic side</orientation>
    </subcellularLocation>
</comment>
<dbReference type="InterPro" id="IPR036465">
    <property type="entry name" value="vWFA_dom_sf"/>
</dbReference>
<dbReference type="Gene3D" id="2.60.40.1670">
    <property type="entry name" value="beta-sandwich domain of Sec23/24"/>
    <property type="match status" value="1"/>
</dbReference>
<feature type="domain" description="Sec23/Sec24 helical" evidence="18">
    <location>
        <begin position="526"/>
        <end position="622"/>
    </location>
</feature>
<dbReference type="Pfam" id="PF04815">
    <property type="entry name" value="Sec23_helical"/>
    <property type="match status" value="1"/>
</dbReference>
<keyword evidence="5 14" id="KW-0479">Metal-binding</keyword>
<dbReference type="InterPro" id="IPR037364">
    <property type="entry name" value="Sec23"/>
</dbReference>
<dbReference type="GO" id="GO:0005096">
    <property type="term" value="F:GTPase activator activity"/>
    <property type="evidence" value="ECO:0007669"/>
    <property type="project" value="TreeGrafter"/>
</dbReference>
<proteinExistence type="inferred from homology"/>
<dbReference type="GeneID" id="16992969"/>